<proteinExistence type="predicted"/>
<keyword evidence="2" id="KW-0378">Hydrolase</keyword>
<feature type="compositionally biased region" description="Basic residues" evidence="3">
    <location>
        <begin position="143"/>
        <end position="161"/>
    </location>
</feature>
<dbReference type="SMART" id="SM00228">
    <property type="entry name" value="PDZ"/>
    <property type="match status" value="1"/>
</dbReference>
<evidence type="ECO:0000313" key="6">
    <source>
        <dbReference type="Proteomes" id="UP001516390"/>
    </source>
</evidence>
<keyword evidence="1" id="KW-0645">Protease</keyword>
<dbReference type="EMBL" id="NWUS01000001">
    <property type="protein sequence ID" value="MBA5725561.1"/>
    <property type="molecule type" value="Genomic_DNA"/>
</dbReference>
<dbReference type="InterPro" id="IPR001478">
    <property type="entry name" value="PDZ"/>
</dbReference>
<comment type="caution">
    <text evidence="5">The sequence shown here is derived from an EMBL/GenBank/DDBJ whole genome shotgun (WGS) entry which is preliminary data.</text>
</comment>
<gene>
    <name evidence="5" type="ORF">CPA57_04625</name>
</gene>
<dbReference type="Gene3D" id="2.30.42.10">
    <property type="match status" value="1"/>
</dbReference>
<reference evidence="5 6" key="1">
    <citation type="submission" date="2017-09" db="EMBL/GenBank/DDBJ databases">
        <authorList>
            <person name="Jakob F."/>
        </authorList>
    </citation>
    <scope>NUCLEOTIDE SEQUENCE [LARGE SCALE GENOMIC DNA]</scope>
    <source>
        <strain evidence="5 6">TMW 2.1880</strain>
    </source>
</reference>
<feature type="region of interest" description="Disordered" evidence="3">
    <location>
        <begin position="113"/>
        <end position="165"/>
    </location>
</feature>
<dbReference type="Pfam" id="PF13365">
    <property type="entry name" value="Trypsin_2"/>
    <property type="match status" value="1"/>
</dbReference>
<evidence type="ECO:0000256" key="2">
    <source>
        <dbReference type="ARBA" id="ARBA00022801"/>
    </source>
</evidence>
<dbReference type="InterPro" id="IPR001940">
    <property type="entry name" value="Peptidase_S1C"/>
</dbReference>
<protein>
    <submittedName>
        <fullName evidence="5">Endopeptidase</fullName>
    </submittedName>
</protein>
<dbReference type="SUPFAM" id="SSF50156">
    <property type="entry name" value="PDZ domain-like"/>
    <property type="match status" value="1"/>
</dbReference>
<dbReference type="SUPFAM" id="SSF50494">
    <property type="entry name" value="Trypsin-like serine proteases"/>
    <property type="match status" value="1"/>
</dbReference>
<evidence type="ECO:0000256" key="1">
    <source>
        <dbReference type="ARBA" id="ARBA00022670"/>
    </source>
</evidence>
<accession>A0ABR5ZMK2</accession>
<dbReference type="Gene3D" id="2.40.10.120">
    <property type="match status" value="1"/>
</dbReference>
<dbReference type="PANTHER" id="PTHR43343:SF3">
    <property type="entry name" value="PROTEASE DO-LIKE 8, CHLOROPLASTIC"/>
    <property type="match status" value="1"/>
</dbReference>
<dbReference type="Proteomes" id="UP001516390">
    <property type="component" value="Unassembled WGS sequence"/>
</dbReference>
<dbReference type="Pfam" id="PF13180">
    <property type="entry name" value="PDZ_2"/>
    <property type="match status" value="1"/>
</dbReference>
<name>A0ABR5ZMK2_9PROT</name>
<keyword evidence="6" id="KW-1185">Reference proteome</keyword>
<organism evidence="5 6">
    <name type="scientific">Bombella favorum</name>
    <dbReference type="NCBI Taxonomy" id="2039164"/>
    <lineage>
        <taxon>Bacteria</taxon>
        <taxon>Pseudomonadati</taxon>
        <taxon>Pseudomonadota</taxon>
        <taxon>Alphaproteobacteria</taxon>
        <taxon>Acetobacterales</taxon>
        <taxon>Acetobacteraceae</taxon>
        <taxon>Bombella</taxon>
    </lineage>
</organism>
<dbReference type="InterPro" id="IPR051201">
    <property type="entry name" value="Chloro_Bact_Ser_Proteases"/>
</dbReference>
<dbReference type="InterPro" id="IPR036034">
    <property type="entry name" value="PDZ_sf"/>
</dbReference>
<dbReference type="InterPro" id="IPR009003">
    <property type="entry name" value="Peptidase_S1_PA"/>
</dbReference>
<sequence>MQPVMRHLIWSVLLPAAVGSMAAAGVCLWWVPGGEKVPEPIKNTSLYKAVHHPPVPVSSPLVLPPAATSVGTPLPAGPAHEAPAVREALNLPSFAPLVHQVIPAVVNISISHASSSADDEDDDSDAASQSTSHEQRHPAPATPRKKRHSRHHGAAKAHRVLHPADDELTGAGSGFVVDASGIIVTNRHVIGQATRIMVSLSDGRSLSAHSLGDDPMTDIAVIKVDSPTPLPCVSWGDSRQVEIGDWILVAGNPFGFGSSVTAGIVSAVGRDLGSGALDDFMQLDAPINPGNSGGPAFNLQGQVVAMNAAIASPSDGSVGIGFGIPSEIVAPVVESIRKTGHVEHGWLGVTLNDASFPMWVEDVDPHGAAWQGGLRKKDAILAIGNVPVHDARTVLRSVAAAHPGTIFNFTIRREGKVITLPVALGKRPTAAF</sequence>
<feature type="domain" description="PDZ" evidence="4">
    <location>
        <begin position="345"/>
        <end position="415"/>
    </location>
</feature>
<dbReference type="PRINTS" id="PR00834">
    <property type="entry name" value="PROTEASES2C"/>
</dbReference>
<evidence type="ECO:0000256" key="3">
    <source>
        <dbReference type="SAM" id="MobiDB-lite"/>
    </source>
</evidence>
<evidence type="ECO:0000259" key="4">
    <source>
        <dbReference type="SMART" id="SM00228"/>
    </source>
</evidence>
<dbReference type="PANTHER" id="PTHR43343">
    <property type="entry name" value="PEPTIDASE S12"/>
    <property type="match status" value="1"/>
</dbReference>
<evidence type="ECO:0000313" key="5">
    <source>
        <dbReference type="EMBL" id="MBA5725561.1"/>
    </source>
</evidence>